<organism evidence="2">
    <name type="scientific">Thermosulfurimonas dismutans</name>
    <dbReference type="NCBI Taxonomy" id="999894"/>
    <lineage>
        <taxon>Bacteria</taxon>
        <taxon>Pseudomonadati</taxon>
        <taxon>Thermodesulfobacteriota</taxon>
        <taxon>Thermodesulfobacteria</taxon>
        <taxon>Thermodesulfobacteriales</taxon>
        <taxon>Thermodesulfobacteriaceae</taxon>
        <taxon>Thermosulfurimonas</taxon>
    </lineage>
</organism>
<comment type="caution">
    <text evidence="2">The sequence shown here is derived from an EMBL/GenBank/DDBJ whole genome shotgun (WGS) entry which is preliminary data.</text>
</comment>
<feature type="transmembrane region" description="Helical" evidence="1">
    <location>
        <begin position="6"/>
        <end position="32"/>
    </location>
</feature>
<protein>
    <submittedName>
        <fullName evidence="2">DUF1614 domain-containing protein</fullName>
    </submittedName>
</protein>
<evidence type="ECO:0000313" key="2">
    <source>
        <dbReference type="EMBL" id="HFC97601.1"/>
    </source>
</evidence>
<feature type="transmembrane region" description="Helical" evidence="1">
    <location>
        <begin position="144"/>
        <end position="165"/>
    </location>
</feature>
<feature type="transmembrane region" description="Helical" evidence="1">
    <location>
        <begin position="202"/>
        <end position="222"/>
    </location>
</feature>
<feature type="transmembrane region" description="Helical" evidence="1">
    <location>
        <begin position="120"/>
        <end position="138"/>
    </location>
</feature>
<keyword evidence="1" id="KW-0812">Transmembrane</keyword>
<proteinExistence type="predicted"/>
<gene>
    <name evidence="2" type="ORF">ENJ40_03960</name>
</gene>
<accession>A0A7C3GK87</accession>
<feature type="transmembrane region" description="Helical" evidence="1">
    <location>
        <begin position="172"/>
        <end position="190"/>
    </location>
</feature>
<dbReference type="EMBL" id="DRMH01000047">
    <property type="protein sequence ID" value="HFC97601.1"/>
    <property type="molecule type" value="Genomic_DNA"/>
</dbReference>
<evidence type="ECO:0000256" key="1">
    <source>
        <dbReference type="SAM" id="Phobius"/>
    </source>
</evidence>
<dbReference type="Proteomes" id="UP000886043">
    <property type="component" value="Unassembled WGS sequence"/>
</dbReference>
<keyword evidence="1" id="KW-1133">Transmembrane helix</keyword>
<name>A0A7C3GK87_9BACT</name>
<feature type="transmembrane region" description="Helical" evidence="1">
    <location>
        <begin position="95"/>
        <end position="115"/>
    </location>
</feature>
<sequence>MIFSPFALLFVFFLFLFLIVLFVIVHVGIIAIAAEKLGLSVNQIFLFLMASLIGSHINLPLARVPRPPDPLEETLVRFFGIPYAVPPRVAERHTVVALNVGGGLIPTLLSLYLWFKHGFLLSPLLGVILVSWICYHLARPVPGVGIAVPFLIPPIVAALYALLMVPQKAPAVAYISGTLGTLIGADLLHLRDLPRLRAPVASIGGAGTFDGIFLTGIVAVLLA</sequence>
<feature type="transmembrane region" description="Helical" evidence="1">
    <location>
        <begin position="44"/>
        <end position="62"/>
    </location>
</feature>
<dbReference type="InterPro" id="IPR011672">
    <property type="entry name" value="DUF1614"/>
</dbReference>
<reference evidence="2" key="1">
    <citation type="journal article" date="2020" name="mSystems">
        <title>Genome- and Community-Level Interaction Insights into Carbon Utilization and Element Cycling Functions of Hydrothermarchaeota in Hydrothermal Sediment.</title>
        <authorList>
            <person name="Zhou Z."/>
            <person name="Liu Y."/>
            <person name="Xu W."/>
            <person name="Pan J."/>
            <person name="Luo Z.H."/>
            <person name="Li M."/>
        </authorList>
    </citation>
    <scope>NUCLEOTIDE SEQUENCE [LARGE SCALE GENOMIC DNA]</scope>
    <source>
        <strain evidence="2">HyVt-483</strain>
    </source>
</reference>
<dbReference type="AlphaFoldDB" id="A0A7C3GK87"/>
<dbReference type="Pfam" id="PF07758">
    <property type="entry name" value="DUF1614"/>
    <property type="match status" value="1"/>
</dbReference>
<keyword evidence="1" id="KW-0472">Membrane</keyword>